<proteinExistence type="predicted"/>
<dbReference type="AlphaFoldDB" id="A0A8E6B2X9"/>
<keyword evidence="1" id="KW-0472">Membrane</keyword>
<dbReference type="InterPro" id="IPR025902">
    <property type="entry name" value="LssY-like-C_dom"/>
</dbReference>
<accession>A0A8E6B2X9</accession>
<gene>
    <name evidence="3" type="ORF">KIH39_16500</name>
</gene>
<dbReference type="KEGG" id="tsph:KIH39_16500"/>
<keyword evidence="1" id="KW-0812">Transmembrane</keyword>
<evidence type="ECO:0000313" key="3">
    <source>
        <dbReference type="EMBL" id="QVL30449.1"/>
    </source>
</evidence>
<evidence type="ECO:0000313" key="4">
    <source>
        <dbReference type="Proteomes" id="UP000676194"/>
    </source>
</evidence>
<dbReference type="EMBL" id="CP074694">
    <property type="protein sequence ID" value="QVL30449.1"/>
    <property type="molecule type" value="Genomic_DNA"/>
</dbReference>
<keyword evidence="4" id="KW-1185">Reference proteome</keyword>
<sequence>MISLFRLNYTPQPSEQPYLSRIQNQSDEHAEISIAILTSLEAKQILGVPLANRGLQAIWVRVKNKSENGTRLLMTKIARDYFTAREAAGVCHFSILKRLLAFGFAGWFLLPLVILALPFKLYAVRRANEKMNACFQQLSFPLKNIAPGTTSEGIVFAPRDFGTKVVDVALVMNMDVKEYRFSVDLVGPKVDHQLTLAPTAASEEKQDLDLATLLHKLRGLPATTTNALGGRTGDPVNLAVIGQFATLIGVFAPRWDQTEIITLGSCWRTFKSFLTGAEYRYSPVSALYLFSRPQDFALQRVRDSINERIHLRLWSTSWLFQGQPVWVGQISRDIGVRFTWKTWNLTTHRIDSDVDEARDYVMEDLFESGRLLGGGYLPGVGACTRENPRHNLTGDPYFTDGNRAVLMVSEEKTLPKIFQWA</sequence>
<name>A0A8E6B2X9_9BACT</name>
<evidence type="ECO:0000259" key="2">
    <source>
        <dbReference type="Pfam" id="PF14067"/>
    </source>
</evidence>
<evidence type="ECO:0000256" key="1">
    <source>
        <dbReference type="SAM" id="Phobius"/>
    </source>
</evidence>
<dbReference type="RefSeq" id="WP_213494320.1">
    <property type="nucleotide sequence ID" value="NZ_CP074694.1"/>
</dbReference>
<protein>
    <submittedName>
        <fullName evidence="3">LssY C-terminal domain-containing protein</fullName>
    </submittedName>
</protein>
<dbReference type="Pfam" id="PF14067">
    <property type="entry name" value="LssY_C"/>
    <property type="match status" value="1"/>
</dbReference>
<dbReference type="Proteomes" id="UP000676194">
    <property type="component" value="Chromosome"/>
</dbReference>
<feature type="domain" description="LssY-like C-terminal" evidence="2">
    <location>
        <begin position="221"/>
        <end position="402"/>
    </location>
</feature>
<keyword evidence="1" id="KW-1133">Transmembrane helix</keyword>
<reference evidence="3" key="1">
    <citation type="submission" date="2021-05" db="EMBL/GenBank/DDBJ databases">
        <title>Complete genome sequence of the cellulolytic planctomycete Telmatocola sphagniphila SP2T and characterization of the first cellulase from planctomycetes.</title>
        <authorList>
            <person name="Rakitin A.L."/>
            <person name="Beletsky A.V."/>
            <person name="Naumoff D.G."/>
            <person name="Kulichevskaya I.S."/>
            <person name="Mardanov A.V."/>
            <person name="Ravin N.V."/>
            <person name="Dedysh S.N."/>
        </authorList>
    </citation>
    <scope>NUCLEOTIDE SEQUENCE</scope>
    <source>
        <strain evidence="3">SP2T</strain>
    </source>
</reference>
<feature type="transmembrane region" description="Helical" evidence="1">
    <location>
        <begin position="99"/>
        <end position="119"/>
    </location>
</feature>
<organism evidence="3 4">
    <name type="scientific">Telmatocola sphagniphila</name>
    <dbReference type="NCBI Taxonomy" id="1123043"/>
    <lineage>
        <taxon>Bacteria</taxon>
        <taxon>Pseudomonadati</taxon>
        <taxon>Planctomycetota</taxon>
        <taxon>Planctomycetia</taxon>
        <taxon>Gemmatales</taxon>
        <taxon>Gemmataceae</taxon>
    </lineage>
</organism>